<comment type="subcellular location">
    <subcellularLocation>
        <location evidence="1">Endomembrane system</location>
        <topology evidence="1">Multi-pass membrane protein</topology>
    </subcellularLocation>
</comment>
<dbReference type="OrthoDB" id="2549326at2759"/>
<feature type="transmembrane region" description="Helical" evidence="6">
    <location>
        <begin position="106"/>
        <end position="129"/>
    </location>
</feature>
<dbReference type="Proteomes" id="UP000094565">
    <property type="component" value="Chromosome 1"/>
</dbReference>
<keyword evidence="5 6" id="KW-0472">Membrane</keyword>
<reference evidence="7 8" key="1">
    <citation type="submission" date="2016-02" db="EMBL/GenBank/DDBJ databases">
        <title>Comparative genomic and transcriptomic foundation for Pichia pastoris.</title>
        <authorList>
            <person name="Love K.R."/>
            <person name="Shah K.A."/>
            <person name="Whittaker C.A."/>
            <person name="Wu J."/>
            <person name="Bartlett M.C."/>
            <person name="Ma D."/>
            <person name="Leeson R.L."/>
            <person name="Priest M."/>
            <person name="Young S.K."/>
            <person name="Love J.C."/>
        </authorList>
    </citation>
    <scope>NUCLEOTIDE SEQUENCE [LARGE SCALE GENOMIC DNA]</scope>
    <source>
        <strain evidence="7 8">ATCC 28485</strain>
    </source>
</reference>
<evidence type="ECO:0000256" key="1">
    <source>
        <dbReference type="ARBA" id="ARBA00004127"/>
    </source>
</evidence>
<proteinExistence type="predicted"/>
<feature type="transmembrane region" description="Helical" evidence="6">
    <location>
        <begin position="46"/>
        <end position="66"/>
    </location>
</feature>
<evidence type="ECO:0000256" key="3">
    <source>
        <dbReference type="ARBA" id="ARBA00022692"/>
    </source>
</evidence>
<dbReference type="Gene3D" id="1.20.1250.20">
    <property type="entry name" value="MFS general substrate transporter like domains"/>
    <property type="match status" value="1"/>
</dbReference>
<evidence type="ECO:0000256" key="5">
    <source>
        <dbReference type="ARBA" id="ARBA00023136"/>
    </source>
</evidence>
<feature type="transmembrane region" description="Helical" evidence="6">
    <location>
        <begin position="181"/>
        <end position="198"/>
    </location>
</feature>
<dbReference type="AlphaFoldDB" id="A0A1B2J7N9"/>
<accession>A0A1B2J7N9</accession>
<evidence type="ECO:0000313" key="7">
    <source>
        <dbReference type="EMBL" id="ANZ74010.1"/>
    </source>
</evidence>
<feature type="transmembrane region" description="Helical" evidence="6">
    <location>
        <begin position="430"/>
        <end position="451"/>
    </location>
</feature>
<dbReference type="PANTHER" id="PTHR23510">
    <property type="entry name" value="INNER MEMBRANE TRANSPORT PROTEIN YAJR"/>
    <property type="match status" value="1"/>
</dbReference>
<sequence length="456" mass="50002">MQDSKQLYLKYLAVVLIAIQFSFDSCVYLSSVVHYIQNSGAENPDVFLSVMQAVSAAVQIFVSLIIGNIAEWVGSIKWVIVSLYFLSFVGNFLYSCGGAISLNAILAGRIICGAASASGALVFSYITAITQDRATVFKLLAIYRTSAGIFMSVAQLFAILFGFCNFEVNGYRITSYNAPTFASSFMIFVILLLLIVVLENPKVKETGKQNYLDALRQFFGAKRQVLISCLILLWSMFLSSFIMCEVIYFMPIFLTLHLNWGTKLQGLAFMVATLLGTAGSYFAPNLIHLRTFFSSAKEITEVESNMIDAEQMEKHIKTDSRDFLYENQALLSLLALLISLVGQAFMIGASEALQHESMPPTNSGIFFVAGLLITMLGYNILASTIPSIFSMYIDSSIKVRLMPSVGAVAGVGKLVAPIILAALYNTRLGLSIGVGFGMMLVTVSLPQLAWLKKKRC</sequence>
<keyword evidence="3 6" id="KW-0812">Transmembrane</keyword>
<evidence type="ECO:0000313" key="8">
    <source>
        <dbReference type="Proteomes" id="UP000094565"/>
    </source>
</evidence>
<feature type="transmembrane region" description="Helical" evidence="6">
    <location>
        <begin position="266"/>
        <end position="287"/>
    </location>
</feature>
<dbReference type="PANTHER" id="PTHR23510:SF3">
    <property type="entry name" value="MAJOR FACILITATOR SUPERFAMILY DOMAIN-CONTAINING PROTEIN 8"/>
    <property type="match status" value="1"/>
</dbReference>
<protein>
    <submittedName>
        <fullName evidence="7">BA75_00810T0</fullName>
    </submittedName>
</protein>
<feature type="transmembrane region" description="Helical" evidence="6">
    <location>
        <begin position="78"/>
        <end position="100"/>
    </location>
</feature>
<keyword evidence="4 6" id="KW-1133">Transmembrane helix</keyword>
<evidence type="ECO:0000256" key="4">
    <source>
        <dbReference type="ARBA" id="ARBA00022989"/>
    </source>
</evidence>
<evidence type="ECO:0000256" key="2">
    <source>
        <dbReference type="ARBA" id="ARBA00022448"/>
    </source>
</evidence>
<name>A0A1B2J7N9_PICPA</name>
<dbReference type="GO" id="GO:0012505">
    <property type="term" value="C:endomembrane system"/>
    <property type="evidence" value="ECO:0007669"/>
    <property type="project" value="UniProtKB-SubCell"/>
</dbReference>
<gene>
    <name evidence="7" type="primary">YNR062C</name>
    <name evidence="7" type="ORF">ATY40_BA7500810</name>
</gene>
<keyword evidence="2" id="KW-0813">Transport</keyword>
<keyword evidence="8" id="KW-1185">Reference proteome</keyword>
<evidence type="ECO:0000256" key="6">
    <source>
        <dbReference type="SAM" id="Phobius"/>
    </source>
</evidence>
<dbReference type="EMBL" id="CP014584">
    <property type="protein sequence ID" value="ANZ74010.1"/>
    <property type="molecule type" value="Genomic_DNA"/>
</dbReference>
<feature type="transmembrane region" description="Helical" evidence="6">
    <location>
        <begin position="12"/>
        <end position="34"/>
    </location>
</feature>
<feature type="transmembrane region" description="Helical" evidence="6">
    <location>
        <begin position="401"/>
        <end position="424"/>
    </location>
</feature>
<dbReference type="InterPro" id="IPR051068">
    <property type="entry name" value="MFS_Domain-Containing_Protein"/>
</dbReference>
<feature type="transmembrane region" description="Helical" evidence="6">
    <location>
        <begin position="141"/>
        <end position="161"/>
    </location>
</feature>
<organism evidence="7 8">
    <name type="scientific">Komagataella pastoris</name>
    <name type="common">Yeast</name>
    <name type="synonym">Pichia pastoris</name>
    <dbReference type="NCBI Taxonomy" id="4922"/>
    <lineage>
        <taxon>Eukaryota</taxon>
        <taxon>Fungi</taxon>
        <taxon>Dikarya</taxon>
        <taxon>Ascomycota</taxon>
        <taxon>Saccharomycotina</taxon>
        <taxon>Pichiomycetes</taxon>
        <taxon>Pichiales</taxon>
        <taxon>Pichiaceae</taxon>
        <taxon>Komagataella</taxon>
    </lineage>
</organism>
<dbReference type="InterPro" id="IPR036259">
    <property type="entry name" value="MFS_trans_sf"/>
</dbReference>
<feature type="transmembrane region" description="Helical" evidence="6">
    <location>
        <begin position="330"/>
        <end position="353"/>
    </location>
</feature>
<feature type="transmembrane region" description="Helical" evidence="6">
    <location>
        <begin position="225"/>
        <end position="254"/>
    </location>
</feature>
<feature type="transmembrane region" description="Helical" evidence="6">
    <location>
        <begin position="365"/>
        <end position="389"/>
    </location>
</feature>
<dbReference type="SUPFAM" id="SSF103473">
    <property type="entry name" value="MFS general substrate transporter"/>
    <property type="match status" value="1"/>
</dbReference>